<accession>A0A016RVF1</accession>
<evidence type="ECO:0000256" key="6">
    <source>
        <dbReference type="ARBA" id="ARBA00050849"/>
    </source>
</evidence>
<keyword evidence="1" id="KW-0808">Transferase</keyword>
<protein>
    <recommendedName>
        <fullName evidence="4">aralkylamine N-acetyltransferase</fullName>
        <ecNumber evidence="4">2.3.1.87</ecNumber>
    </recommendedName>
</protein>
<dbReference type="AlphaFoldDB" id="A0A016RVF1"/>
<dbReference type="Proteomes" id="UP000024635">
    <property type="component" value="Unassembled WGS sequence"/>
</dbReference>
<comment type="caution">
    <text evidence="13">The sequence shown here is derived from an EMBL/GenBank/DDBJ whole genome shotgun (WGS) entry which is preliminary data.</text>
</comment>
<evidence type="ECO:0000256" key="2">
    <source>
        <dbReference type="ARBA" id="ARBA00037926"/>
    </source>
</evidence>
<evidence type="ECO:0000313" key="13">
    <source>
        <dbReference type="EMBL" id="EYB81954.1"/>
    </source>
</evidence>
<organism evidence="13 14">
    <name type="scientific">Ancylostoma ceylanicum</name>
    <dbReference type="NCBI Taxonomy" id="53326"/>
    <lineage>
        <taxon>Eukaryota</taxon>
        <taxon>Metazoa</taxon>
        <taxon>Ecdysozoa</taxon>
        <taxon>Nematoda</taxon>
        <taxon>Chromadorea</taxon>
        <taxon>Rhabditida</taxon>
        <taxon>Rhabditina</taxon>
        <taxon>Rhabditomorpha</taxon>
        <taxon>Strongyloidea</taxon>
        <taxon>Ancylostomatidae</taxon>
        <taxon>Ancylostomatinae</taxon>
        <taxon>Ancylostoma</taxon>
    </lineage>
</organism>
<evidence type="ECO:0000256" key="9">
    <source>
        <dbReference type="ARBA" id="ARBA00051823"/>
    </source>
</evidence>
<dbReference type="InterPro" id="IPR016181">
    <property type="entry name" value="Acyl_CoA_acyltransferase"/>
</dbReference>
<proteinExistence type="inferred from homology"/>
<comment type="pathway">
    <text evidence="2">Aromatic compound metabolism; melatonin biosynthesis; melatonin from serotonin: step 1/2.</text>
</comment>
<comment type="catalytic activity">
    <reaction evidence="10">
        <text>serotonin + hexadecanoyl-CoA = N-hexadecanoyl-serotonin + CoA + H(+)</text>
        <dbReference type="Rhea" id="RHEA:51384"/>
        <dbReference type="ChEBI" id="CHEBI:15378"/>
        <dbReference type="ChEBI" id="CHEBI:57287"/>
        <dbReference type="ChEBI" id="CHEBI:57379"/>
        <dbReference type="ChEBI" id="CHEBI:134059"/>
        <dbReference type="ChEBI" id="CHEBI:350546"/>
    </reaction>
    <physiologicalReaction direction="left-to-right" evidence="10">
        <dbReference type="Rhea" id="RHEA:51385"/>
    </physiologicalReaction>
</comment>
<evidence type="ECO:0000313" key="14">
    <source>
        <dbReference type="Proteomes" id="UP000024635"/>
    </source>
</evidence>
<keyword evidence="14" id="KW-1185">Reference proteome</keyword>
<dbReference type="EC" id="2.3.1.87" evidence="4"/>
<dbReference type="PANTHER" id="PTHR20905:SF30">
    <property type="entry name" value="N-ACETYLTRANSFERASE DOMAIN-CONTAINING PROTEIN"/>
    <property type="match status" value="1"/>
</dbReference>
<comment type="catalytic activity">
    <reaction evidence="12">
        <text>serotonin + acetyl-CoA = N-acetylserotonin + CoA + H(+)</text>
        <dbReference type="Rhea" id="RHEA:25217"/>
        <dbReference type="ChEBI" id="CHEBI:15378"/>
        <dbReference type="ChEBI" id="CHEBI:17697"/>
        <dbReference type="ChEBI" id="CHEBI:57287"/>
        <dbReference type="ChEBI" id="CHEBI:57288"/>
        <dbReference type="ChEBI" id="CHEBI:350546"/>
        <dbReference type="EC" id="2.3.1.87"/>
    </reaction>
    <physiologicalReaction direction="left-to-right" evidence="12">
        <dbReference type="Rhea" id="RHEA:25218"/>
    </physiologicalReaction>
</comment>
<dbReference type="Gene3D" id="3.40.630.30">
    <property type="match status" value="1"/>
</dbReference>
<evidence type="ECO:0000256" key="11">
    <source>
        <dbReference type="ARBA" id="ARBA00052335"/>
    </source>
</evidence>
<evidence type="ECO:0000256" key="4">
    <source>
        <dbReference type="ARBA" id="ARBA00039114"/>
    </source>
</evidence>
<dbReference type="EMBL" id="JARK01001706">
    <property type="protein sequence ID" value="EYB81954.1"/>
    <property type="molecule type" value="Genomic_DNA"/>
</dbReference>
<reference evidence="14" key="1">
    <citation type="journal article" date="2015" name="Nat. Genet.">
        <title>The genome and transcriptome of the zoonotic hookworm Ancylostoma ceylanicum identify infection-specific gene families.</title>
        <authorList>
            <person name="Schwarz E.M."/>
            <person name="Hu Y."/>
            <person name="Antoshechkin I."/>
            <person name="Miller M.M."/>
            <person name="Sternberg P.W."/>
            <person name="Aroian R.V."/>
        </authorList>
    </citation>
    <scope>NUCLEOTIDE SEQUENCE</scope>
    <source>
        <strain evidence="14">HY135</strain>
    </source>
</reference>
<dbReference type="OrthoDB" id="41532at2759"/>
<dbReference type="GO" id="GO:0004059">
    <property type="term" value="F:aralkylamine N-acetyltransferase activity"/>
    <property type="evidence" value="ECO:0007669"/>
    <property type="project" value="UniProtKB-EC"/>
</dbReference>
<dbReference type="PANTHER" id="PTHR20905">
    <property type="entry name" value="N-ACETYLTRANSFERASE-RELATED"/>
    <property type="match status" value="1"/>
</dbReference>
<evidence type="ECO:0000256" key="12">
    <source>
        <dbReference type="ARBA" id="ARBA00052491"/>
    </source>
</evidence>
<comment type="catalytic activity">
    <reaction evidence="5">
        <text>dopamine + (9Z)-octadecenoyl-CoA = N-(9Z-octadecanoyl)-dopamine + CoA + H(+)</text>
        <dbReference type="Rhea" id="RHEA:51380"/>
        <dbReference type="ChEBI" id="CHEBI:15378"/>
        <dbReference type="ChEBI" id="CHEBI:31883"/>
        <dbReference type="ChEBI" id="CHEBI:57287"/>
        <dbReference type="ChEBI" id="CHEBI:57387"/>
        <dbReference type="ChEBI" id="CHEBI:59905"/>
    </reaction>
    <physiologicalReaction direction="left-to-right" evidence="5">
        <dbReference type="Rhea" id="RHEA:51381"/>
    </physiologicalReaction>
</comment>
<comment type="catalytic activity">
    <reaction evidence="6">
        <text>serotonin + octadecanoyl-CoA = N-octadecanoyl-serotonin + CoA + H(+)</text>
        <dbReference type="Rhea" id="RHEA:51400"/>
        <dbReference type="ChEBI" id="CHEBI:15378"/>
        <dbReference type="ChEBI" id="CHEBI:57287"/>
        <dbReference type="ChEBI" id="CHEBI:57394"/>
        <dbReference type="ChEBI" id="CHEBI:134065"/>
        <dbReference type="ChEBI" id="CHEBI:350546"/>
    </reaction>
    <physiologicalReaction direction="left-to-right" evidence="6">
        <dbReference type="Rhea" id="RHEA:51401"/>
    </physiologicalReaction>
</comment>
<comment type="catalytic activity">
    <reaction evidence="7">
        <text>serotonin + (5Z,8Z,11Z,14Z)-eicosatetraenoyl-CoA = N-[(5Z,8Z,11Z,14Z)-eicosatetraenoyl]-serotonin + CoA + H(+)</text>
        <dbReference type="Rhea" id="RHEA:51396"/>
        <dbReference type="ChEBI" id="CHEBI:15378"/>
        <dbReference type="ChEBI" id="CHEBI:57287"/>
        <dbReference type="ChEBI" id="CHEBI:57368"/>
        <dbReference type="ChEBI" id="CHEBI:132255"/>
        <dbReference type="ChEBI" id="CHEBI:350546"/>
    </reaction>
    <physiologicalReaction direction="left-to-right" evidence="7">
        <dbReference type="Rhea" id="RHEA:51397"/>
    </physiologicalReaction>
</comment>
<dbReference type="FunFam" id="3.40.630.30:FF:000046">
    <property type="entry name" value="Dopamine N-acetyltransferase"/>
    <property type="match status" value="1"/>
</dbReference>
<evidence type="ECO:0000256" key="5">
    <source>
        <dbReference type="ARBA" id="ARBA00050189"/>
    </source>
</evidence>
<evidence type="ECO:0000256" key="7">
    <source>
        <dbReference type="ARBA" id="ARBA00051284"/>
    </source>
</evidence>
<comment type="similarity">
    <text evidence="3">Belongs to the acetyltransferase family. AANAT subfamily.</text>
</comment>
<evidence type="ECO:0000256" key="8">
    <source>
        <dbReference type="ARBA" id="ARBA00051711"/>
    </source>
</evidence>
<dbReference type="STRING" id="53326.A0A016RVF1"/>
<sequence length="222" mass="25036">MDPEGITIATGQPSDKNEILDFLVKYFLVDEPMNQAAKIDKSDFLPIANTIATRCLRTPFSAVARDKGTNEVVGVNLNSVWRRGDEENEYYNTKTRTDELAKAHDKIMNEIHSSFWKLASDDFSVVLHSEISSVSPHYRRRGIASSLYKKTIDKENIEKFAIQGIVSEASSTANQQLLKKQGFDVLREIMYEDYRGSNGEVLLKPKDGSKSIALCWKPLNLS</sequence>
<comment type="catalytic activity">
    <reaction evidence="8">
        <text>dopamine + acetyl-CoA = N-acetyldopamine + CoA + H(+)</text>
        <dbReference type="Rhea" id="RHEA:51388"/>
        <dbReference type="ChEBI" id="CHEBI:15378"/>
        <dbReference type="ChEBI" id="CHEBI:57287"/>
        <dbReference type="ChEBI" id="CHEBI:57288"/>
        <dbReference type="ChEBI" id="CHEBI:59905"/>
        <dbReference type="ChEBI" id="CHEBI:125678"/>
    </reaction>
    <physiologicalReaction direction="left-to-right" evidence="8">
        <dbReference type="Rhea" id="RHEA:51389"/>
    </physiologicalReaction>
</comment>
<comment type="catalytic activity">
    <reaction evidence="11">
        <text>dopamine + hexadecanoyl-CoA = N-hexadecanoyl-dopamine + CoA + H(+)</text>
        <dbReference type="Rhea" id="RHEA:51376"/>
        <dbReference type="ChEBI" id="CHEBI:15378"/>
        <dbReference type="ChEBI" id="CHEBI:57287"/>
        <dbReference type="ChEBI" id="CHEBI:57379"/>
        <dbReference type="ChEBI" id="CHEBI:59905"/>
        <dbReference type="ChEBI" id="CHEBI:134058"/>
    </reaction>
    <physiologicalReaction direction="left-to-right" evidence="11">
        <dbReference type="Rhea" id="RHEA:51377"/>
    </physiologicalReaction>
</comment>
<evidence type="ECO:0000256" key="10">
    <source>
        <dbReference type="ARBA" id="ARBA00052178"/>
    </source>
</evidence>
<comment type="catalytic activity">
    <reaction evidence="9">
        <text>serotonin + (9Z)-octadecenoyl-CoA = N-(9Z-octadecenoyl)-serotonin + CoA + H(+)</text>
        <dbReference type="Rhea" id="RHEA:51392"/>
        <dbReference type="ChEBI" id="CHEBI:15378"/>
        <dbReference type="ChEBI" id="CHEBI:57287"/>
        <dbReference type="ChEBI" id="CHEBI:57387"/>
        <dbReference type="ChEBI" id="CHEBI:134064"/>
        <dbReference type="ChEBI" id="CHEBI:350546"/>
    </reaction>
    <physiologicalReaction direction="left-to-right" evidence="9">
        <dbReference type="Rhea" id="RHEA:51393"/>
    </physiologicalReaction>
</comment>
<evidence type="ECO:0000256" key="3">
    <source>
        <dbReference type="ARBA" id="ARBA00038182"/>
    </source>
</evidence>
<gene>
    <name evidence="13" type="primary">Acey_s0370.g104</name>
    <name evidence="13" type="ORF">Y032_0370g104</name>
</gene>
<evidence type="ECO:0000256" key="1">
    <source>
        <dbReference type="ARBA" id="ARBA00022679"/>
    </source>
</evidence>
<name>A0A016RVF1_9BILA</name>
<dbReference type="SUPFAM" id="SSF55729">
    <property type="entry name" value="Acyl-CoA N-acyltransferases (Nat)"/>
    <property type="match status" value="1"/>
</dbReference>